<dbReference type="InterPro" id="IPR029063">
    <property type="entry name" value="SAM-dependent_MTases_sf"/>
</dbReference>
<dbReference type="CDD" id="cd02440">
    <property type="entry name" value="AdoMet_MTases"/>
    <property type="match status" value="1"/>
</dbReference>
<feature type="domain" description="Methyltransferase type 11" evidence="2">
    <location>
        <begin position="46"/>
        <end position="137"/>
    </location>
</feature>
<evidence type="ECO:0000259" key="2">
    <source>
        <dbReference type="Pfam" id="PF08241"/>
    </source>
</evidence>
<organism evidence="3 4">
    <name type="scientific">Desulfobaculum bizertense DSM 18034</name>
    <dbReference type="NCBI Taxonomy" id="1121442"/>
    <lineage>
        <taxon>Bacteria</taxon>
        <taxon>Pseudomonadati</taxon>
        <taxon>Thermodesulfobacteriota</taxon>
        <taxon>Desulfovibrionia</taxon>
        <taxon>Desulfovibrionales</taxon>
        <taxon>Desulfovibrionaceae</taxon>
        <taxon>Desulfobaculum</taxon>
    </lineage>
</organism>
<dbReference type="AlphaFoldDB" id="A0A1T4VPE9"/>
<dbReference type="InterPro" id="IPR050447">
    <property type="entry name" value="Erg6_SMT_methyltransf"/>
</dbReference>
<evidence type="ECO:0000313" key="4">
    <source>
        <dbReference type="Proteomes" id="UP000189733"/>
    </source>
</evidence>
<dbReference type="SUPFAM" id="SSF53335">
    <property type="entry name" value="S-adenosyl-L-methionine-dependent methyltransferases"/>
    <property type="match status" value="1"/>
</dbReference>
<accession>A0A1T4VPE9</accession>
<protein>
    <submittedName>
        <fullName evidence="3">Methyltransferase domain-containing protein</fullName>
    </submittedName>
</protein>
<proteinExistence type="predicted"/>
<dbReference type="GO" id="GO:0032259">
    <property type="term" value="P:methylation"/>
    <property type="evidence" value="ECO:0007669"/>
    <property type="project" value="UniProtKB-KW"/>
</dbReference>
<dbReference type="Pfam" id="PF08241">
    <property type="entry name" value="Methyltransf_11"/>
    <property type="match status" value="1"/>
</dbReference>
<dbReference type="Proteomes" id="UP000189733">
    <property type="component" value="Unassembled WGS sequence"/>
</dbReference>
<dbReference type="InterPro" id="IPR013216">
    <property type="entry name" value="Methyltransf_11"/>
</dbReference>
<keyword evidence="1 3" id="KW-0808">Transferase</keyword>
<keyword evidence="4" id="KW-1185">Reference proteome</keyword>
<dbReference type="PANTHER" id="PTHR44068">
    <property type="entry name" value="ZGC:194242"/>
    <property type="match status" value="1"/>
</dbReference>
<sequence length="230" mass="25039">MPLSSVPLWERPELRRITGGPLRPGGTALTQHAVRCAKLPAGSQILDIGCGLGTSMSTLREDCGMKPIGIDARFAQLQSTTDMDAQAQTVQAQAEALPFADASFDAVNCECVFSLVQDKVTCLREIRRVLRPSGVLLLSDLVLRTHQTTSQSTGQGCASRALDLPQTLEHLERTGFSLLLLEDHSRCLAELAAQLIFADCLPEEFRNTCCRPGYALLLAQTPSKEVHHEQ</sequence>
<dbReference type="RefSeq" id="WP_159445890.1">
    <property type="nucleotide sequence ID" value="NZ_FUYA01000002.1"/>
</dbReference>
<dbReference type="GO" id="GO:0008757">
    <property type="term" value="F:S-adenosylmethionine-dependent methyltransferase activity"/>
    <property type="evidence" value="ECO:0007669"/>
    <property type="project" value="InterPro"/>
</dbReference>
<reference evidence="3 4" key="1">
    <citation type="submission" date="2017-02" db="EMBL/GenBank/DDBJ databases">
        <authorList>
            <person name="Peterson S.W."/>
        </authorList>
    </citation>
    <scope>NUCLEOTIDE SEQUENCE [LARGE SCALE GENOMIC DNA]</scope>
    <source>
        <strain evidence="3 4">DSM 18034</strain>
    </source>
</reference>
<name>A0A1T4VPE9_9BACT</name>
<evidence type="ECO:0000256" key="1">
    <source>
        <dbReference type="ARBA" id="ARBA00022679"/>
    </source>
</evidence>
<evidence type="ECO:0000313" key="3">
    <source>
        <dbReference type="EMBL" id="SKA66789.1"/>
    </source>
</evidence>
<dbReference type="EMBL" id="FUYA01000002">
    <property type="protein sequence ID" value="SKA66789.1"/>
    <property type="molecule type" value="Genomic_DNA"/>
</dbReference>
<dbReference type="NCBIfam" id="NF045667">
    <property type="entry name" value="MTase_DVU1556"/>
    <property type="match status" value="1"/>
</dbReference>
<dbReference type="OrthoDB" id="9769602at2"/>
<gene>
    <name evidence="3" type="ORF">SAMN02745702_00680</name>
</gene>
<keyword evidence="3" id="KW-0489">Methyltransferase</keyword>
<dbReference type="Gene3D" id="3.40.50.150">
    <property type="entry name" value="Vaccinia Virus protein VP39"/>
    <property type="match status" value="1"/>
</dbReference>
<dbReference type="PANTHER" id="PTHR44068:SF11">
    <property type="entry name" value="GERANYL DIPHOSPHATE 2-C-METHYLTRANSFERASE"/>
    <property type="match status" value="1"/>
</dbReference>
<dbReference type="STRING" id="1121442.SAMN02745702_00680"/>